<keyword evidence="8" id="KW-1185">Reference proteome</keyword>
<dbReference type="Gene3D" id="3.30.60.90">
    <property type="match status" value="1"/>
</dbReference>
<dbReference type="STRING" id="7574.A0A1S3KAR9"/>
<evidence type="ECO:0000313" key="8">
    <source>
        <dbReference type="Proteomes" id="UP000085678"/>
    </source>
</evidence>
<feature type="domain" description="HTH myb-type" evidence="7">
    <location>
        <begin position="56"/>
        <end position="108"/>
    </location>
</feature>
<dbReference type="InterPro" id="IPR037830">
    <property type="entry name" value="ZZZ3"/>
</dbReference>
<evidence type="ECO:0000313" key="9">
    <source>
        <dbReference type="RefSeq" id="XP_013419738.1"/>
    </source>
</evidence>
<dbReference type="Pfam" id="PF00249">
    <property type="entry name" value="Myb_DNA-binding"/>
    <property type="match status" value="1"/>
</dbReference>
<dbReference type="RefSeq" id="XP_013419738.1">
    <property type="nucleotide sequence ID" value="XM_013564284.1"/>
</dbReference>
<name>A0A1S3KAR9_LINAN</name>
<gene>
    <name evidence="9" type="primary">LOC106180324</name>
</gene>
<dbReference type="GO" id="GO:0008270">
    <property type="term" value="F:zinc ion binding"/>
    <property type="evidence" value="ECO:0007669"/>
    <property type="project" value="UniProtKB-KW"/>
</dbReference>
<evidence type="ECO:0000259" key="6">
    <source>
        <dbReference type="PROSITE" id="PS50135"/>
    </source>
</evidence>
<protein>
    <submittedName>
        <fullName evidence="9">ZZ-type zinc finger-containing protein 3-like</fullName>
    </submittedName>
</protein>
<dbReference type="SUPFAM" id="SSF57850">
    <property type="entry name" value="RING/U-box"/>
    <property type="match status" value="1"/>
</dbReference>
<keyword evidence="3" id="KW-0862">Zinc</keyword>
<dbReference type="SMART" id="SM00291">
    <property type="entry name" value="ZnF_ZZ"/>
    <property type="match status" value="1"/>
</dbReference>
<dbReference type="InParanoid" id="A0A1S3KAR9"/>
<evidence type="ECO:0000256" key="2">
    <source>
        <dbReference type="ARBA" id="ARBA00022771"/>
    </source>
</evidence>
<dbReference type="GO" id="GO:0070461">
    <property type="term" value="C:SAGA-type complex"/>
    <property type="evidence" value="ECO:0007669"/>
    <property type="project" value="UniProtKB-ARBA"/>
</dbReference>
<keyword evidence="2 4" id="KW-0863">Zinc-finger</keyword>
<accession>A0A1S3KAR9</accession>
<reference evidence="9" key="1">
    <citation type="submission" date="2025-08" db="UniProtKB">
        <authorList>
            <consortium name="RefSeq"/>
        </authorList>
    </citation>
    <scope>IDENTIFICATION</scope>
    <source>
        <tissue evidence="9">Gonads</tissue>
    </source>
</reference>
<dbReference type="InterPro" id="IPR001005">
    <property type="entry name" value="SANT/Myb"/>
</dbReference>
<dbReference type="CDD" id="cd00167">
    <property type="entry name" value="SANT"/>
    <property type="match status" value="1"/>
</dbReference>
<dbReference type="Gene3D" id="1.10.10.60">
    <property type="entry name" value="Homeodomain-like"/>
    <property type="match status" value="1"/>
</dbReference>
<feature type="domain" description="ZZ-type" evidence="6">
    <location>
        <begin position="232"/>
        <end position="291"/>
    </location>
</feature>
<dbReference type="PROSITE" id="PS50090">
    <property type="entry name" value="MYB_LIKE"/>
    <property type="match status" value="1"/>
</dbReference>
<organism evidence="8 9">
    <name type="scientific">Lingula anatina</name>
    <name type="common">Brachiopod</name>
    <name type="synonym">Lingula unguis</name>
    <dbReference type="NCBI Taxonomy" id="7574"/>
    <lineage>
        <taxon>Eukaryota</taxon>
        <taxon>Metazoa</taxon>
        <taxon>Spiralia</taxon>
        <taxon>Lophotrochozoa</taxon>
        <taxon>Brachiopoda</taxon>
        <taxon>Linguliformea</taxon>
        <taxon>Lingulata</taxon>
        <taxon>Lingulida</taxon>
        <taxon>Linguloidea</taxon>
        <taxon>Lingulidae</taxon>
        <taxon>Lingula</taxon>
    </lineage>
</organism>
<dbReference type="PROSITE" id="PS50135">
    <property type="entry name" value="ZF_ZZ_2"/>
    <property type="match status" value="1"/>
</dbReference>
<dbReference type="SMART" id="SM00717">
    <property type="entry name" value="SANT"/>
    <property type="match status" value="1"/>
</dbReference>
<evidence type="ECO:0000256" key="3">
    <source>
        <dbReference type="ARBA" id="ARBA00022833"/>
    </source>
</evidence>
<feature type="domain" description="Myb-like" evidence="5">
    <location>
        <begin position="56"/>
        <end position="104"/>
    </location>
</feature>
<evidence type="ECO:0000259" key="7">
    <source>
        <dbReference type="PROSITE" id="PS51294"/>
    </source>
</evidence>
<dbReference type="Pfam" id="PF00569">
    <property type="entry name" value="ZZ"/>
    <property type="match status" value="1"/>
</dbReference>
<dbReference type="InterPro" id="IPR009057">
    <property type="entry name" value="Homeodomain-like_sf"/>
</dbReference>
<dbReference type="Proteomes" id="UP000085678">
    <property type="component" value="Unplaced"/>
</dbReference>
<dbReference type="AlphaFoldDB" id="A0A1S3KAR9"/>
<dbReference type="PROSITE" id="PS51294">
    <property type="entry name" value="HTH_MYB"/>
    <property type="match status" value="1"/>
</dbReference>
<dbReference type="PANTHER" id="PTHR22705:SF0">
    <property type="entry name" value="ZZ-TYPE ZINC FINGER-CONTAINING PROTEIN 3"/>
    <property type="match status" value="1"/>
</dbReference>
<dbReference type="SUPFAM" id="SSF46689">
    <property type="entry name" value="Homeodomain-like"/>
    <property type="match status" value="1"/>
</dbReference>
<evidence type="ECO:0000256" key="4">
    <source>
        <dbReference type="PROSITE-ProRule" id="PRU00228"/>
    </source>
</evidence>
<dbReference type="OrthoDB" id="20473at2759"/>
<dbReference type="InterPro" id="IPR043145">
    <property type="entry name" value="Znf_ZZ_sf"/>
</dbReference>
<dbReference type="InterPro" id="IPR017930">
    <property type="entry name" value="Myb_dom"/>
</dbReference>
<evidence type="ECO:0000256" key="1">
    <source>
        <dbReference type="ARBA" id="ARBA00022723"/>
    </source>
</evidence>
<proteinExistence type="predicted"/>
<evidence type="ECO:0000259" key="5">
    <source>
        <dbReference type="PROSITE" id="PS50090"/>
    </source>
</evidence>
<dbReference type="KEGG" id="lak:106180324"/>
<dbReference type="InterPro" id="IPR000433">
    <property type="entry name" value="Znf_ZZ"/>
</dbReference>
<dbReference type="FunCoup" id="A0A1S3KAR9">
    <property type="interactions" value="33"/>
</dbReference>
<keyword evidence="1" id="KW-0479">Metal-binding</keyword>
<dbReference type="PANTHER" id="PTHR22705">
    <property type="entry name" value="ZINC FINGER, ZZ DOMAIN CONTAINING 3"/>
    <property type="match status" value="1"/>
</dbReference>
<dbReference type="GeneID" id="106180324"/>
<sequence length="318" mass="36720">MTCKYRLDMLLSEHIWRCTFKVHVTGASSALANSEQNVIRGRVKDQSKSATFNQLWTAEEQKRLEELLIECPPEPVERHRWVKIANALGNRTPIQVASRVQKYFIKLAKAGLPIPGRMPNVAHYRTKSQRPHQRMYNRFYQAPSTFMTSYQPPVYMSDDDGDSASMFGGSSEDMEDPRMMNQFGDEEEEISDEEAVPVHLRDSEEYQELLRLKKLKRVKMNLDHDKLGQRQHAGYKCDRCGCEPIVGVRFHCIDCPEDTAVDFCEGCVDSSFETGQHSSSHRLDPVRLPYTTPFIDRDYTKFTKEGYNYLDPNFMPAT</sequence>